<organism evidence="1">
    <name type="scientific">Anguilla anguilla</name>
    <name type="common">European freshwater eel</name>
    <name type="synonym">Muraena anguilla</name>
    <dbReference type="NCBI Taxonomy" id="7936"/>
    <lineage>
        <taxon>Eukaryota</taxon>
        <taxon>Metazoa</taxon>
        <taxon>Chordata</taxon>
        <taxon>Craniata</taxon>
        <taxon>Vertebrata</taxon>
        <taxon>Euteleostomi</taxon>
        <taxon>Actinopterygii</taxon>
        <taxon>Neopterygii</taxon>
        <taxon>Teleostei</taxon>
        <taxon>Anguilliformes</taxon>
        <taxon>Anguillidae</taxon>
        <taxon>Anguilla</taxon>
    </lineage>
</organism>
<evidence type="ECO:0000313" key="1">
    <source>
        <dbReference type="EMBL" id="JAH44505.1"/>
    </source>
</evidence>
<dbReference type="EMBL" id="GBXM01064072">
    <property type="protein sequence ID" value="JAH44505.1"/>
    <property type="molecule type" value="Transcribed_RNA"/>
</dbReference>
<sequence length="42" mass="4935">MIHIMKLNNLIIINHYVNQEDLKNIYYAAVSENNLNKTESNT</sequence>
<proteinExistence type="predicted"/>
<protein>
    <submittedName>
        <fullName evidence="1">Uncharacterized protein</fullName>
    </submittedName>
</protein>
<accession>A0A0E9SV37</accession>
<reference evidence="1" key="1">
    <citation type="submission" date="2014-11" db="EMBL/GenBank/DDBJ databases">
        <authorList>
            <person name="Amaro Gonzalez C."/>
        </authorList>
    </citation>
    <scope>NUCLEOTIDE SEQUENCE</scope>
</reference>
<reference evidence="1" key="2">
    <citation type="journal article" date="2015" name="Fish Shellfish Immunol.">
        <title>Early steps in the European eel (Anguilla anguilla)-Vibrio vulnificus interaction in the gills: Role of the RtxA13 toxin.</title>
        <authorList>
            <person name="Callol A."/>
            <person name="Pajuelo D."/>
            <person name="Ebbesson L."/>
            <person name="Teles M."/>
            <person name="MacKenzie S."/>
            <person name="Amaro C."/>
        </authorList>
    </citation>
    <scope>NUCLEOTIDE SEQUENCE</scope>
</reference>
<name>A0A0E9SV37_ANGAN</name>
<dbReference type="AlphaFoldDB" id="A0A0E9SV37"/>